<gene>
    <name evidence="2" type="ORF">KCH_62500</name>
</gene>
<feature type="compositionally biased region" description="Low complexity" evidence="1">
    <location>
        <begin position="70"/>
        <end position="80"/>
    </location>
</feature>
<keyword evidence="3" id="KW-1185">Reference proteome</keyword>
<feature type="compositionally biased region" description="Basic and acidic residues" evidence="1">
    <location>
        <begin position="31"/>
        <end position="44"/>
    </location>
</feature>
<evidence type="ECO:0000256" key="1">
    <source>
        <dbReference type="SAM" id="MobiDB-lite"/>
    </source>
</evidence>
<feature type="compositionally biased region" description="Low complexity" evidence="1">
    <location>
        <begin position="99"/>
        <end position="117"/>
    </location>
</feature>
<accession>A0A066YKC8</accession>
<evidence type="ECO:0000313" key="3">
    <source>
        <dbReference type="Proteomes" id="UP000027178"/>
    </source>
</evidence>
<dbReference type="EMBL" id="JNBY01000127">
    <property type="protein sequence ID" value="KDN81933.1"/>
    <property type="molecule type" value="Genomic_DNA"/>
</dbReference>
<dbReference type="Proteomes" id="UP000027178">
    <property type="component" value="Unassembled WGS sequence"/>
</dbReference>
<comment type="caution">
    <text evidence="2">The sequence shown here is derived from an EMBL/GenBank/DDBJ whole genome shotgun (WGS) entry which is preliminary data.</text>
</comment>
<organism evidence="2 3">
    <name type="scientific">Kitasatospora cheerisanensis KCTC 2395</name>
    <dbReference type="NCBI Taxonomy" id="1348663"/>
    <lineage>
        <taxon>Bacteria</taxon>
        <taxon>Bacillati</taxon>
        <taxon>Actinomycetota</taxon>
        <taxon>Actinomycetes</taxon>
        <taxon>Kitasatosporales</taxon>
        <taxon>Streptomycetaceae</taxon>
        <taxon>Kitasatospora</taxon>
    </lineage>
</organism>
<name>A0A066YKC8_9ACTN</name>
<protein>
    <submittedName>
        <fullName evidence="2">Uncharacterized protein</fullName>
    </submittedName>
</protein>
<proteinExistence type="predicted"/>
<sequence>MAAAGCRHGRVPDTGGERDRVGHRAVSGGVDRGRSRGRADDGGRRGPPAVREFGDRIGGGRAAGRRSRRGVPATAALTAGRARRPRRPLDLRRGGGLARGPVGARGRPAGGTATSGPVLGVPLRPGRCRAHPPPSGGPPDRSGSGLRLAGVGADGRRRPGGRAGGRTSYNFV</sequence>
<dbReference type="HOGENOM" id="CLU_1553227_0_0_11"/>
<dbReference type="AlphaFoldDB" id="A0A066YKC8"/>
<feature type="region of interest" description="Disordered" evidence="1">
    <location>
        <begin position="1"/>
        <end position="172"/>
    </location>
</feature>
<evidence type="ECO:0000313" key="2">
    <source>
        <dbReference type="EMBL" id="KDN81933.1"/>
    </source>
</evidence>
<feature type="compositionally biased region" description="Low complexity" evidence="1">
    <location>
        <begin position="138"/>
        <end position="151"/>
    </location>
</feature>
<reference evidence="2 3" key="1">
    <citation type="submission" date="2014-05" db="EMBL/GenBank/DDBJ databases">
        <title>Draft Genome Sequence of Kitasatospora cheerisanensis KCTC 2395.</title>
        <authorList>
            <person name="Nam D.H."/>
        </authorList>
    </citation>
    <scope>NUCLEOTIDE SEQUENCE [LARGE SCALE GENOMIC DNA]</scope>
    <source>
        <strain evidence="2 3">KCTC 2395</strain>
    </source>
</reference>